<keyword evidence="6" id="KW-0238">DNA-binding</keyword>
<proteinExistence type="inferred from homology"/>
<gene>
    <name evidence="10" type="ORF">I5E68_02230</name>
</gene>
<dbReference type="GO" id="GO:0003697">
    <property type="term" value="F:single-stranded DNA binding"/>
    <property type="evidence" value="ECO:0007669"/>
    <property type="project" value="InterPro"/>
</dbReference>
<dbReference type="Pfam" id="PF02586">
    <property type="entry name" value="SRAP"/>
    <property type="match status" value="1"/>
</dbReference>
<dbReference type="EC" id="3.4.-.-" evidence="8"/>
<accession>A0A931HA25</accession>
<keyword evidence="2 8" id="KW-0645">Protease</keyword>
<dbReference type="SUPFAM" id="SSF143081">
    <property type="entry name" value="BB1717-like"/>
    <property type="match status" value="1"/>
</dbReference>
<keyword evidence="5" id="KW-0190">Covalent protein-DNA linkage</keyword>
<dbReference type="GO" id="GO:0016829">
    <property type="term" value="F:lyase activity"/>
    <property type="evidence" value="ECO:0007669"/>
    <property type="project" value="UniProtKB-KW"/>
</dbReference>
<evidence type="ECO:0000256" key="5">
    <source>
        <dbReference type="ARBA" id="ARBA00023124"/>
    </source>
</evidence>
<evidence type="ECO:0000256" key="9">
    <source>
        <dbReference type="SAM" id="MobiDB-lite"/>
    </source>
</evidence>
<keyword evidence="3" id="KW-0227">DNA damage</keyword>
<dbReference type="PANTHER" id="PTHR13604">
    <property type="entry name" value="DC12-RELATED"/>
    <property type="match status" value="1"/>
</dbReference>
<dbReference type="GO" id="GO:0008233">
    <property type="term" value="F:peptidase activity"/>
    <property type="evidence" value="ECO:0007669"/>
    <property type="project" value="UniProtKB-KW"/>
</dbReference>
<dbReference type="InterPro" id="IPR003738">
    <property type="entry name" value="SRAP"/>
</dbReference>
<feature type="region of interest" description="Disordered" evidence="9">
    <location>
        <begin position="207"/>
        <end position="230"/>
    </location>
</feature>
<dbReference type="Proteomes" id="UP000617634">
    <property type="component" value="Unassembled WGS sequence"/>
</dbReference>
<feature type="compositionally biased region" description="Basic and acidic residues" evidence="9">
    <location>
        <begin position="220"/>
        <end position="230"/>
    </location>
</feature>
<evidence type="ECO:0000313" key="11">
    <source>
        <dbReference type="Proteomes" id="UP000617634"/>
    </source>
</evidence>
<dbReference type="AlphaFoldDB" id="A0A931HA25"/>
<comment type="caution">
    <text evidence="10">The sequence shown here is derived from an EMBL/GenBank/DDBJ whole genome shotgun (WGS) entry which is preliminary data.</text>
</comment>
<dbReference type="InterPro" id="IPR036590">
    <property type="entry name" value="SRAP-like"/>
</dbReference>
<dbReference type="EMBL" id="JADZGI010000001">
    <property type="protein sequence ID" value="MBH0111768.1"/>
    <property type="molecule type" value="Genomic_DNA"/>
</dbReference>
<reference evidence="10" key="1">
    <citation type="submission" date="2020-11" db="EMBL/GenBank/DDBJ databases">
        <title>Novosphingobium aureum sp. nov., a marine bacterium isolated from sediment of a salt flat.</title>
        <authorList>
            <person name="Yoo Y."/>
            <person name="Kim J.-J."/>
        </authorList>
    </citation>
    <scope>NUCLEOTIDE SEQUENCE</scope>
    <source>
        <strain evidence="10">YJ-S2-02</strain>
    </source>
</reference>
<evidence type="ECO:0000256" key="8">
    <source>
        <dbReference type="RuleBase" id="RU364100"/>
    </source>
</evidence>
<dbReference type="GO" id="GO:0106300">
    <property type="term" value="P:protein-DNA covalent cross-linking repair"/>
    <property type="evidence" value="ECO:0007669"/>
    <property type="project" value="InterPro"/>
</dbReference>
<keyword evidence="7" id="KW-0456">Lyase</keyword>
<evidence type="ECO:0000256" key="6">
    <source>
        <dbReference type="ARBA" id="ARBA00023125"/>
    </source>
</evidence>
<evidence type="ECO:0000256" key="2">
    <source>
        <dbReference type="ARBA" id="ARBA00022670"/>
    </source>
</evidence>
<dbReference type="Gene3D" id="3.90.1680.10">
    <property type="entry name" value="SOS response associated peptidase-like"/>
    <property type="match status" value="1"/>
</dbReference>
<feature type="compositionally biased region" description="Low complexity" evidence="9">
    <location>
        <begin position="207"/>
        <end position="219"/>
    </location>
</feature>
<evidence type="ECO:0000256" key="1">
    <source>
        <dbReference type="ARBA" id="ARBA00008136"/>
    </source>
</evidence>
<evidence type="ECO:0000256" key="3">
    <source>
        <dbReference type="ARBA" id="ARBA00022763"/>
    </source>
</evidence>
<sequence length="230" mass="25380">MCNLYRMTKGTDEVARLFAAETMHVANLADEVYPGYPGMVVAQGAVEVMNWGFPLVLTGKQGRKLKPKPVTNARDDKLHTPFWKDSFVQRRCIIPVSAWAEPEGRSGHMTRTWYAPEGEDLFAVAGLWRESGEWGRVYTMVMVDACAQMVDVHDRMPVLLTPGQWAQWTDAAPEAAFELCRTSEARLQVDRTQVPWAARKSALGAASGAANGRKAGGDAARADDAMPRLL</sequence>
<dbReference type="PANTHER" id="PTHR13604:SF0">
    <property type="entry name" value="ABASIC SITE PROCESSING PROTEIN HMCES"/>
    <property type="match status" value="1"/>
</dbReference>
<keyword evidence="11" id="KW-1185">Reference proteome</keyword>
<name>A0A931HA25_9SPHN</name>
<protein>
    <recommendedName>
        <fullName evidence="8">Abasic site processing protein</fullName>
        <ecNumber evidence="8">3.4.-.-</ecNumber>
    </recommendedName>
</protein>
<evidence type="ECO:0000256" key="7">
    <source>
        <dbReference type="ARBA" id="ARBA00023239"/>
    </source>
</evidence>
<dbReference type="GO" id="GO:0006508">
    <property type="term" value="P:proteolysis"/>
    <property type="evidence" value="ECO:0007669"/>
    <property type="project" value="UniProtKB-KW"/>
</dbReference>
<evidence type="ECO:0000313" key="10">
    <source>
        <dbReference type="EMBL" id="MBH0111768.1"/>
    </source>
</evidence>
<comment type="similarity">
    <text evidence="1 8">Belongs to the SOS response-associated peptidase family.</text>
</comment>
<keyword evidence="4 8" id="KW-0378">Hydrolase</keyword>
<dbReference type="RefSeq" id="WP_197160344.1">
    <property type="nucleotide sequence ID" value="NZ_JADZGI010000001.1"/>
</dbReference>
<evidence type="ECO:0000256" key="4">
    <source>
        <dbReference type="ARBA" id="ARBA00022801"/>
    </source>
</evidence>
<organism evidence="10 11">
    <name type="scientific">Novosphingobium aureum</name>
    <dbReference type="NCBI Taxonomy" id="2792964"/>
    <lineage>
        <taxon>Bacteria</taxon>
        <taxon>Pseudomonadati</taxon>
        <taxon>Pseudomonadota</taxon>
        <taxon>Alphaproteobacteria</taxon>
        <taxon>Sphingomonadales</taxon>
        <taxon>Sphingomonadaceae</taxon>
        <taxon>Novosphingobium</taxon>
    </lineage>
</organism>